<dbReference type="EMBL" id="JRPN01000028">
    <property type="protein sequence ID" value="KGT74796.1"/>
    <property type="molecule type" value="Genomic_DNA"/>
</dbReference>
<evidence type="ECO:0000256" key="1">
    <source>
        <dbReference type="SAM" id="Phobius"/>
    </source>
</evidence>
<name>A0A0A3XNQ1_BRAJP</name>
<accession>A0A0A3XNQ1</accession>
<sequence>MRTHATISGSELLLGVIAIRLAVLVLVGWGLTLLPRQARDGEVTCFPSPATRVEVRSSLKTPGARVADAAFDDMRLHD</sequence>
<feature type="transmembrane region" description="Helical" evidence="1">
    <location>
        <begin position="12"/>
        <end position="34"/>
    </location>
</feature>
<evidence type="ECO:0000313" key="2">
    <source>
        <dbReference type="EMBL" id="KGT74796.1"/>
    </source>
</evidence>
<protein>
    <submittedName>
        <fullName evidence="2">Uncharacterized protein</fullName>
    </submittedName>
</protein>
<gene>
    <name evidence="2" type="ORF">MA20_36145</name>
</gene>
<proteinExistence type="predicted"/>
<evidence type="ECO:0000313" key="3">
    <source>
        <dbReference type="Proteomes" id="UP000030377"/>
    </source>
</evidence>
<dbReference type="Proteomes" id="UP000030377">
    <property type="component" value="Unassembled WGS sequence"/>
</dbReference>
<dbReference type="RefSeq" id="WP_041959454.1">
    <property type="nucleotide sequence ID" value="NZ_JRPN01000028.1"/>
</dbReference>
<keyword evidence="1" id="KW-0812">Transmembrane</keyword>
<comment type="caution">
    <text evidence="2">The sequence shown here is derived from an EMBL/GenBank/DDBJ whole genome shotgun (WGS) entry which is preliminary data.</text>
</comment>
<dbReference type="AlphaFoldDB" id="A0A0A3XNQ1"/>
<dbReference type="STRING" id="375.BKD09_RS23600"/>
<reference evidence="2 3" key="1">
    <citation type="submission" date="2014-09" db="EMBL/GenBank/DDBJ databases">
        <title>Draft genome of Bradyrhizobium japonicum Is-34.</title>
        <authorList>
            <person name="Tsurumaru H."/>
            <person name="Yamakawa T."/>
            <person name="Hashimoto S."/>
            <person name="Okizaki K."/>
            <person name="Kanesaki Y."/>
            <person name="Yoshikawa H."/>
            <person name="Yajima S."/>
        </authorList>
    </citation>
    <scope>NUCLEOTIDE SEQUENCE [LARGE SCALE GENOMIC DNA]</scope>
    <source>
        <strain evidence="2 3">Is-34</strain>
    </source>
</reference>
<keyword evidence="1" id="KW-0472">Membrane</keyword>
<keyword evidence="1" id="KW-1133">Transmembrane helix</keyword>
<organism evidence="2 3">
    <name type="scientific">Bradyrhizobium japonicum</name>
    <dbReference type="NCBI Taxonomy" id="375"/>
    <lineage>
        <taxon>Bacteria</taxon>
        <taxon>Pseudomonadati</taxon>
        <taxon>Pseudomonadota</taxon>
        <taxon>Alphaproteobacteria</taxon>
        <taxon>Hyphomicrobiales</taxon>
        <taxon>Nitrobacteraceae</taxon>
        <taxon>Bradyrhizobium</taxon>
    </lineage>
</organism>